<accession>A0A0R3R104</accession>
<organism evidence="3">
    <name type="scientific">Brugia timori</name>
    <dbReference type="NCBI Taxonomy" id="42155"/>
    <lineage>
        <taxon>Eukaryota</taxon>
        <taxon>Metazoa</taxon>
        <taxon>Ecdysozoa</taxon>
        <taxon>Nematoda</taxon>
        <taxon>Chromadorea</taxon>
        <taxon>Rhabditida</taxon>
        <taxon>Spirurina</taxon>
        <taxon>Spiruromorpha</taxon>
        <taxon>Filarioidea</taxon>
        <taxon>Onchocercidae</taxon>
        <taxon>Brugia</taxon>
    </lineage>
</organism>
<gene>
    <name evidence="1" type="ORF">BTMF_LOCUS11690</name>
</gene>
<keyword evidence="2" id="KW-1185">Reference proteome</keyword>
<evidence type="ECO:0000313" key="2">
    <source>
        <dbReference type="Proteomes" id="UP000280834"/>
    </source>
</evidence>
<sequence>MVYTKTITIRRITPINYYSNILTIPSISKCSKTNGIQVMRVARSQISIDNKLRISIKGKCIINTIIVLWSNADTINHCLYRKLGRFDAIQEFFQQLKETFFFSIKEVAKTEIIYCY</sequence>
<dbReference type="EMBL" id="UZAG01018516">
    <property type="protein sequence ID" value="VDO39927.1"/>
    <property type="molecule type" value="Genomic_DNA"/>
</dbReference>
<reference evidence="1 2" key="2">
    <citation type="submission" date="2018-11" db="EMBL/GenBank/DDBJ databases">
        <authorList>
            <consortium name="Pathogen Informatics"/>
        </authorList>
    </citation>
    <scope>NUCLEOTIDE SEQUENCE [LARGE SCALE GENOMIC DNA]</scope>
</reference>
<protein>
    <submittedName>
        <fullName evidence="1 3">Uncharacterized protein</fullName>
    </submittedName>
</protein>
<evidence type="ECO:0000313" key="3">
    <source>
        <dbReference type="WBParaSite" id="BTMF_0001369101-mRNA-1"/>
    </source>
</evidence>
<dbReference type="Proteomes" id="UP000280834">
    <property type="component" value="Unassembled WGS sequence"/>
</dbReference>
<name>A0A0R3R104_9BILA</name>
<evidence type="ECO:0000313" key="1">
    <source>
        <dbReference type="EMBL" id="VDO39927.1"/>
    </source>
</evidence>
<dbReference type="AlphaFoldDB" id="A0A0R3R104"/>
<dbReference type="WBParaSite" id="BTMF_0001369101-mRNA-1">
    <property type="protein sequence ID" value="BTMF_0001369101-mRNA-1"/>
    <property type="gene ID" value="BTMF_0001369101"/>
</dbReference>
<proteinExistence type="predicted"/>
<reference evidence="3" key="1">
    <citation type="submission" date="2017-02" db="UniProtKB">
        <authorList>
            <consortium name="WormBaseParasite"/>
        </authorList>
    </citation>
    <scope>IDENTIFICATION</scope>
</reference>